<evidence type="ECO:0000313" key="8">
    <source>
        <dbReference type="Proteomes" id="UP000004594"/>
    </source>
</evidence>
<evidence type="ECO:0000256" key="3">
    <source>
        <dbReference type="ARBA" id="ARBA00022692"/>
    </source>
</evidence>
<reference evidence="7 8" key="1">
    <citation type="submission" date="2010-11" db="EMBL/GenBank/DDBJ databases">
        <authorList>
            <person name="Durkin A.S."/>
            <person name="Madupu R."/>
            <person name="Torralba M."/>
            <person name="Gillis M."/>
            <person name="Methe B."/>
            <person name="Sutton G."/>
            <person name="Nelson K.E."/>
        </authorList>
    </citation>
    <scope>NUCLEOTIDE SEQUENCE [LARGE SCALE GENOMIC DNA]</scope>
    <source>
        <strain evidence="7 8">UPII 345-E</strain>
    </source>
</reference>
<evidence type="ECO:0000256" key="2">
    <source>
        <dbReference type="ARBA" id="ARBA00022475"/>
    </source>
</evidence>
<dbReference type="RefSeq" id="WP_007553655.1">
    <property type="nucleotide sequence ID" value="NZ_AENT01000001.1"/>
</dbReference>
<feature type="transmembrane region" description="Helical" evidence="6">
    <location>
        <begin position="76"/>
        <end position="97"/>
    </location>
</feature>
<keyword evidence="2" id="KW-1003">Cell membrane</keyword>
<organism evidence="7 8">
    <name type="scientific">Dialister micraerophilus UPII 345-E</name>
    <dbReference type="NCBI Taxonomy" id="910314"/>
    <lineage>
        <taxon>Bacteria</taxon>
        <taxon>Bacillati</taxon>
        <taxon>Bacillota</taxon>
        <taxon>Negativicutes</taxon>
        <taxon>Veillonellales</taxon>
        <taxon>Veillonellaceae</taxon>
        <taxon>Dialister</taxon>
    </lineage>
</organism>
<comment type="caution">
    <text evidence="7">The sequence shown here is derived from an EMBL/GenBank/DDBJ whole genome shotgun (WGS) entry which is preliminary data.</text>
</comment>
<dbReference type="GO" id="GO:0005886">
    <property type="term" value="C:plasma membrane"/>
    <property type="evidence" value="ECO:0007669"/>
    <property type="project" value="UniProtKB-SubCell"/>
</dbReference>
<feature type="transmembrane region" description="Helical" evidence="6">
    <location>
        <begin position="15"/>
        <end position="33"/>
    </location>
</feature>
<dbReference type="Pfam" id="PF03899">
    <property type="entry name" value="ATP-synt_I"/>
    <property type="match status" value="1"/>
</dbReference>
<keyword evidence="3 6" id="KW-0812">Transmembrane</keyword>
<accession>E4L725</accession>
<evidence type="ECO:0000313" key="7">
    <source>
        <dbReference type="EMBL" id="EFR43329.1"/>
    </source>
</evidence>
<evidence type="ECO:0000256" key="4">
    <source>
        <dbReference type="ARBA" id="ARBA00022989"/>
    </source>
</evidence>
<keyword evidence="5 6" id="KW-0472">Membrane</keyword>
<comment type="subcellular location">
    <subcellularLocation>
        <location evidence="1">Cell membrane</location>
        <topology evidence="1">Multi-pass membrane protein</topology>
    </subcellularLocation>
</comment>
<evidence type="ECO:0000256" key="5">
    <source>
        <dbReference type="ARBA" id="ARBA00023136"/>
    </source>
</evidence>
<proteinExistence type="predicted"/>
<feature type="transmembrane region" description="Helical" evidence="6">
    <location>
        <begin position="103"/>
        <end position="122"/>
    </location>
</feature>
<gene>
    <name evidence="7" type="ORF">HMPREF9220_1317</name>
</gene>
<dbReference type="Proteomes" id="UP000004594">
    <property type="component" value="Unassembled WGS sequence"/>
</dbReference>
<name>E4L725_9FIRM</name>
<protein>
    <recommendedName>
        <fullName evidence="9">ATP synthase F0, I subunit</fullName>
    </recommendedName>
</protein>
<keyword evidence="4 6" id="KW-1133">Transmembrane helix</keyword>
<dbReference type="OrthoDB" id="9919888at2"/>
<dbReference type="EMBL" id="AENT01000001">
    <property type="protein sequence ID" value="EFR43329.1"/>
    <property type="molecule type" value="Genomic_DNA"/>
</dbReference>
<dbReference type="AlphaFoldDB" id="E4L725"/>
<dbReference type="InterPro" id="IPR005598">
    <property type="entry name" value="ATP_synth_I"/>
</dbReference>
<sequence>MMYDQTFPMYAKRMIIWLTGMLIIGTALITVIWGWKAGLAWAIGSFFHAAFFYVLRIRYFKWVSKDAEPTAIGKKIAGYAGLRFILEIVIAAVVVIYTPLNVIGLIGGLLSLPLASLLERAVNVIKK</sequence>
<feature type="transmembrane region" description="Helical" evidence="6">
    <location>
        <begin position="39"/>
        <end position="55"/>
    </location>
</feature>
<evidence type="ECO:0000256" key="6">
    <source>
        <dbReference type="SAM" id="Phobius"/>
    </source>
</evidence>
<evidence type="ECO:0008006" key="9">
    <source>
        <dbReference type="Google" id="ProtNLM"/>
    </source>
</evidence>
<evidence type="ECO:0000256" key="1">
    <source>
        <dbReference type="ARBA" id="ARBA00004651"/>
    </source>
</evidence>